<name>A0AAC8VZB3_9PROT</name>
<accession>A0AAC8VZB3</accession>
<dbReference type="AlphaFoldDB" id="A0AAC8VZB3"/>
<reference evidence="2 3" key="2">
    <citation type="journal article" date="2016" name="Genome Announc.">
        <title>Complete Genome Sequence of a Strain of Azospirillum thiophilum Isolated from a Sulfide Spring.</title>
        <authorList>
            <person name="Fomenkov A."/>
            <person name="Vincze T."/>
            <person name="Grabovich M."/>
            <person name="Anton B.P."/>
            <person name="Dubinina G."/>
            <person name="Orlova M."/>
            <person name="Belousova E."/>
            <person name="Roberts R.J."/>
        </authorList>
    </citation>
    <scope>NUCLEOTIDE SEQUENCE [LARGE SCALE GENOMIC DNA]</scope>
    <source>
        <strain evidence="2 3">BV-S</strain>
    </source>
</reference>
<dbReference type="Proteomes" id="UP000069935">
    <property type="component" value="Chromosome 2"/>
</dbReference>
<dbReference type="KEGG" id="ati:AL072_14055"/>
<evidence type="ECO:0000313" key="2">
    <source>
        <dbReference type="EMBL" id="ALG72269.1"/>
    </source>
</evidence>
<organism evidence="2 3">
    <name type="scientific">Azospirillum thiophilum</name>
    <dbReference type="NCBI Taxonomy" id="528244"/>
    <lineage>
        <taxon>Bacteria</taxon>
        <taxon>Pseudomonadati</taxon>
        <taxon>Pseudomonadota</taxon>
        <taxon>Alphaproteobacteria</taxon>
        <taxon>Rhodospirillales</taxon>
        <taxon>Azospirillaceae</taxon>
        <taxon>Azospirillum</taxon>
    </lineage>
</organism>
<dbReference type="Pfam" id="PF13751">
    <property type="entry name" value="DDE_Tnp_1_6"/>
    <property type="match status" value="1"/>
</dbReference>
<dbReference type="PANTHER" id="PTHR35604:SF2">
    <property type="entry name" value="TRANSPOSASE INSH FOR INSERTION SEQUENCE ELEMENT IS5A-RELATED"/>
    <property type="match status" value="1"/>
</dbReference>
<evidence type="ECO:0000313" key="3">
    <source>
        <dbReference type="Proteomes" id="UP000069935"/>
    </source>
</evidence>
<keyword evidence="3" id="KW-1185">Reference proteome</keyword>
<evidence type="ECO:0000259" key="1">
    <source>
        <dbReference type="Pfam" id="PF13751"/>
    </source>
</evidence>
<dbReference type="PANTHER" id="PTHR35604">
    <property type="entry name" value="TRANSPOSASE INSH FOR INSERTION SEQUENCE ELEMENT IS5A-RELATED"/>
    <property type="match status" value="1"/>
</dbReference>
<reference evidence="3" key="1">
    <citation type="submission" date="2015-08" db="EMBL/GenBank/DDBJ databases">
        <title>Complete Genome Sequence of Azospirillum thiophilum BV-S.</title>
        <authorList>
            <person name="Fomenkov A."/>
            <person name="Vincze T."/>
            <person name="Grabovich M."/>
            <person name="Dubinina G."/>
            <person name="Orlova M."/>
            <person name="Belousova E."/>
            <person name="Roberts R.J."/>
        </authorList>
    </citation>
    <scope>NUCLEOTIDE SEQUENCE [LARGE SCALE GENOMIC DNA]</scope>
    <source>
        <strain evidence="3">BV-S</strain>
    </source>
</reference>
<dbReference type="EMBL" id="CP012402">
    <property type="protein sequence ID" value="ALG72269.1"/>
    <property type="molecule type" value="Genomic_DNA"/>
</dbReference>
<sequence>MDADHPLYGVLIPCRFTGSLGAAAHVAQNTSNRRSAIDGRTTRHPGYAVSLRIRKRIEEVFGWIKGAGLRKTRHRGTARVGWMFTLTATAYNLIRLPKLLAAA</sequence>
<gene>
    <name evidence="2" type="ORF">AL072_14055</name>
</gene>
<protein>
    <recommendedName>
        <fullName evidence="1">Transposase DDE domain-containing protein</fullName>
    </recommendedName>
</protein>
<proteinExistence type="predicted"/>
<feature type="domain" description="Transposase DDE" evidence="1">
    <location>
        <begin position="27"/>
        <end position="96"/>
    </location>
</feature>
<dbReference type="InterPro" id="IPR025668">
    <property type="entry name" value="Tnp_DDE_dom"/>
</dbReference>